<dbReference type="RefSeq" id="XP_009527620.1">
    <property type="nucleotide sequence ID" value="XM_009529325.1"/>
</dbReference>
<name>G4ZGB7_PHYSP</name>
<dbReference type="InterPro" id="IPR052050">
    <property type="entry name" value="SecEffector_AnkRepeat"/>
</dbReference>
<accession>G4ZGB7</accession>
<keyword evidence="2" id="KW-1185">Reference proteome</keyword>
<dbReference type="PANTHER" id="PTHR46586:SF3">
    <property type="entry name" value="ANKYRIN REPEAT-CONTAINING PROTEIN"/>
    <property type="match status" value="1"/>
</dbReference>
<dbReference type="Proteomes" id="UP000002640">
    <property type="component" value="Unassembled WGS sequence"/>
</dbReference>
<dbReference type="InParanoid" id="G4ZGB7"/>
<dbReference type="OMA" id="VECEQFQ"/>
<dbReference type="KEGG" id="psoj:PHYSODRAFT_301166"/>
<dbReference type="SUPFAM" id="SSF48403">
    <property type="entry name" value="Ankyrin repeat"/>
    <property type="match status" value="1"/>
</dbReference>
<proteinExistence type="predicted"/>
<gene>
    <name evidence="1" type="ORF">PHYSODRAFT_301166</name>
</gene>
<dbReference type="EMBL" id="JH159154">
    <property type="protein sequence ID" value="EGZ18562.1"/>
    <property type="molecule type" value="Genomic_DNA"/>
</dbReference>
<evidence type="ECO:0000313" key="1">
    <source>
        <dbReference type="EMBL" id="EGZ18562.1"/>
    </source>
</evidence>
<dbReference type="SMR" id="G4ZGB7"/>
<dbReference type="AlphaFoldDB" id="G4ZGB7"/>
<sequence>MLKKLTKKLNCNVSDALKFAAGNGRHEPVRSLLPEVIGDGEYTLDDEVLGILESMAITAAENDHYEVVQLLLARNGHVDIVELAAESVSDDDNLPASERSEALSSANSGGHAAVVEFLVECEQFQWCVLGAFDQAVSENQQEIARVIYDVYPRCNKGADLFVDLAGAGYLEAVTYLYDNGFCSSGSIGDAFVSTICSTRITVANFLVGTDSVSATAFNMAFKKAVLGGRIKSTEFLFSTGRVPPQTVNTVFPKVTKINMMKLLATKQPVSSKAIVTAFRNATCQGRFGWGTDTEAILRELCKTNCIPSEVYGEGFMTAVNTRYGGDAMGKVLYDESRISEEVIQTAFKTAADIGHSEMVRFLFDKPALRQAVKHDGFVSAAQHNQVEVVQLLARSAQWSQDALTSAFQATKNQALRRFLRTKLGIK</sequence>
<reference evidence="1 2" key="1">
    <citation type="journal article" date="2006" name="Science">
        <title>Phytophthora genome sequences uncover evolutionary origins and mechanisms of pathogenesis.</title>
        <authorList>
            <person name="Tyler B.M."/>
            <person name="Tripathy S."/>
            <person name="Zhang X."/>
            <person name="Dehal P."/>
            <person name="Jiang R.H."/>
            <person name="Aerts A."/>
            <person name="Arredondo F.D."/>
            <person name="Baxter L."/>
            <person name="Bensasson D."/>
            <person name="Beynon J.L."/>
            <person name="Chapman J."/>
            <person name="Damasceno C.M."/>
            <person name="Dorrance A.E."/>
            <person name="Dou D."/>
            <person name="Dickerman A.W."/>
            <person name="Dubchak I.L."/>
            <person name="Garbelotto M."/>
            <person name="Gijzen M."/>
            <person name="Gordon S.G."/>
            <person name="Govers F."/>
            <person name="Grunwald N.J."/>
            <person name="Huang W."/>
            <person name="Ivors K.L."/>
            <person name="Jones R.W."/>
            <person name="Kamoun S."/>
            <person name="Krampis K."/>
            <person name="Lamour K.H."/>
            <person name="Lee M.K."/>
            <person name="McDonald W.H."/>
            <person name="Medina M."/>
            <person name="Meijer H.J."/>
            <person name="Nordberg E.K."/>
            <person name="Maclean D.J."/>
            <person name="Ospina-Giraldo M.D."/>
            <person name="Morris P.F."/>
            <person name="Phuntumart V."/>
            <person name="Putnam N.H."/>
            <person name="Rash S."/>
            <person name="Rose J.K."/>
            <person name="Sakihama Y."/>
            <person name="Salamov A.A."/>
            <person name="Savidor A."/>
            <person name="Scheuring C.F."/>
            <person name="Smith B.M."/>
            <person name="Sobral B.W."/>
            <person name="Terry A."/>
            <person name="Torto-Alalibo T.A."/>
            <person name="Win J."/>
            <person name="Xu Z."/>
            <person name="Zhang H."/>
            <person name="Grigoriev I.V."/>
            <person name="Rokhsar D.S."/>
            <person name="Boore J.L."/>
        </authorList>
    </citation>
    <scope>NUCLEOTIDE SEQUENCE [LARGE SCALE GENOMIC DNA]</scope>
    <source>
        <strain evidence="1 2">P6497</strain>
    </source>
</reference>
<evidence type="ECO:0000313" key="2">
    <source>
        <dbReference type="Proteomes" id="UP000002640"/>
    </source>
</evidence>
<protein>
    <submittedName>
        <fullName evidence="1">Uncharacterized protein</fullName>
    </submittedName>
</protein>
<dbReference type="PANTHER" id="PTHR46586">
    <property type="entry name" value="ANKYRIN REPEAT-CONTAINING PROTEIN"/>
    <property type="match status" value="1"/>
</dbReference>
<dbReference type="Gene3D" id="1.25.40.20">
    <property type="entry name" value="Ankyrin repeat-containing domain"/>
    <property type="match status" value="1"/>
</dbReference>
<organism evidence="1 2">
    <name type="scientific">Phytophthora sojae (strain P6497)</name>
    <name type="common">Soybean stem and root rot agent</name>
    <name type="synonym">Phytophthora megasperma f. sp. glycines</name>
    <dbReference type="NCBI Taxonomy" id="1094619"/>
    <lineage>
        <taxon>Eukaryota</taxon>
        <taxon>Sar</taxon>
        <taxon>Stramenopiles</taxon>
        <taxon>Oomycota</taxon>
        <taxon>Peronosporomycetes</taxon>
        <taxon>Peronosporales</taxon>
        <taxon>Peronosporaceae</taxon>
        <taxon>Phytophthora</taxon>
    </lineage>
</organism>
<dbReference type="InterPro" id="IPR036770">
    <property type="entry name" value="Ankyrin_rpt-contain_sf"/>
</dbReference>
<dbReference type="GeneID" id="20641965"/>